<dbReference type="Pfam" id="PF13426">
    <property type="entry name" value="PAS_9"/>
    <property type="match status" value="1"/>
</dbReference>
<evidence type="ECO:0000259" key="10">
    <source>
        <dbReference type="PROSITE" id="PS50109"/>
    </source>
</evidence>
<dbReference type="InterPro" id="IPR001789">
    <property type="entry name" value="Sig_transdc_resp-reg_receiver"/>
</dbReference>
<dbReference type="PROSITE" id="PS50109">
    <property type="entry name" value="HIS_KIN"/>
    <property type="match status" value="1"/>
</dbReference>
<dbReference type="AlphaFoldDB" id="D3PCZ1"/>
<evidence type="ECO:0000256" key="9">
    <source>
        <dbReference type="PROSITE-ProRule" id="PRU00169"/>
    </source>
</evidence>
<dbReference type="eggNOG" id="COG0745">
    <property type="taxonomic scope" value="Bacteria"/>
</dbReference>
<dbReference type="InterPro" id="IPR013767">
    <property type="entry name" value="PAS_fold"/>
</dbReference>
<evidence type="ECO:0000259" key="11">
    <source>
        <dbReference type="PROSITE" id="PS50110"/>
    </source>
</evidence>
<gene>
    <name evidence="12" type="ordered locus">DEFDS_0994</name>
</gene>
<dbReference type="InterPro" id="IPR005467">
    <property type="entry name" value="His_kinase_dom"/>
</dbReference>
<proteinExistence type="predicted"/>
<dbReference type="Gene3D" id="3.40.50.2300">
    <property type="match status" value="1"/>
</dbReference>
<keyword evidence="3 9" id="KW-0597">Phosphoprotein</keyword>
<dbReference type="InterPro" id="IPR000014">
    <property type="entry name" value="PAS"/>
</dbReference>
<dbReference type="SUPFAM" id="SSF52172">
    <property type="entry name" value="CheY-like"/>
    <property type="match status" value="1"/>
</dbReference>
<dbReference type="SMART" id="SM00448">
    <property type="entry name" value="REC"/>
    <property type="match status" value="1"/>
</dbReference>
<evidence type="ECO:0000313" key="12">
    <source>
        <dbReference type="EMBL" id="BAI80464.1"/>
    </source>
</evidence>
<dbReference type="RefSeq" id="WP_013007711.1">
    <property type="nucleotide sequence ID" value="NC_013939.1"/>
</dbReference>
<dbReference type="Proteomes" id="UP000001520">
    <property type="component" value="Chromosome"/>
</dbReference>
<dbReference type="Pfam" id="PF00072">
    <property type="entry name" value="Response_reg"/>
    <property type="match status" value="1"/>
</dbReference>
<dbReference type="SUPFAM" id="SSF55874">
    <property type="entry name" value="ATPase domain of HSP90 chaperone/DNA topoisomerase II/histidine kinase"/>
    <property type="match status" value="1"/>
</dbReference>
<keyword evidence="13" id="KW-1185">Reference proteome</keyword>
<dbReference type="SUPFAM" id="SSF47384">
    <property type="entry name" value="Homodimeric domain of signal transducing histidine kinase"/>
    <property type="match status" value="1"/>
</dbReference>
<feature type="domain" description="Histidine kinase" evidence="10">
    <location>
        <begin position="254"/>
        <end position="468"/>
    </location>
</feature>
<keyword evidence="4" id="KW-0808">Transferase</keyword>
<dbReference type="Gene3D" id="3.30.450.20">
    <property type="entry name" value="PAS domain"/>
    <property type="match status" value="1"/>
</dbReference>
<dbReference type="STRING" id="639282.DEFDS_0994"/>
<keyword evidence="8" id="KW-0902">Two-component regulatory system</keyword>
<dbReference type="NCBIfam" id="TIGR00229">
    <property type="entry name" value="sensory_box"/>
    <property type="match status" value="1"/>
</dbReference>
<keyword evidence="7" id="KW-0067">ATP-binding</keyword>
<dbReference type="SMART" id="SM00387">
    <property type="entry name" value="HATPase_c"/>
    <property type="match status" value="1"/>
</dbReference>
<dbReference type="eggNOG" id="COG3852">
    <property type="taxonomic scope" value="Bacteria"/>
</dbReference>
<reference evidence="12 13" key="1">
    <citation type="journal article" date="2010" name="DNA Res.">
        <title>Bacterial lifestyle in a deep-sea hydrothermal vent chimney revealed by the genome sequence of the thermophilic bacterium Deferribacter desulfuricans SSM1.</title>
        <authorList>
            <person name="Takaki Y."/>
            <person name="Shimamura S."/>
            <person name="Nakagawa S."/>
            <person name="Fukuhara Y."/>
            <person name="Horikawa H."/>
            <person name="Ankai A."/>
            <person name="Harada T."/>
            <person name="Hosoyama A."/>
            <person name="Oguchi A."/>
            <person name="Fukui S."/>
            <person name="Fujita N."/>
            <person name="Takami H."/>
            <person name="Takai K."/>
        </authorList>
    </citation>
    <scope>NUCLEOTIDE SEQUENCE [LARGE SCALE GENOMIC DNA]</scope>
    <source>
        <strain evidence="13">DSM 14783 / JCM 11476 / NBRC 101012 / SSM1</strain>
    </source>
</reference>
<dbReference type="PROSITE" id="PS50110">
    <property type="entry name" value="RESPONSE_REGULATORY"/>
    <property type="match status" value="1"/>
</dbReference>
<name>D3PCZ1_DEFDS</name>
<dbReference type="Gene3D" id="3.30.565.10">
    <property type="entry name" value="Histidine kinase-like ATPase, C-terminal domain"/>
    <property type="match status" value="1"/>
</dbReference>
<dbReference type="PRINTS" id="PR00344">
    <property type="entry name" value="BCTRLSENSOR"/>
</dbReference>
<dbReference type="KEGG" id="ddf:DEFDS_0994"/>
<organism evidence="12 13">
    <name type="scientific">Deferribacter desulfuricans (strain DSM 14783 / JCM 11476 / NBRC 101012 / SSM1)</name>
    <dbReference type="NCBI Taxonomy" id="639282"/>
    <lineage>
        <taxon>Bacteria</taxon>
        <taxon>Pseudomonadati</taxon>
        <taxon>Deferribacterota</taxon>
        <taxon>Deferribacteres</taxon>
        <taxon>Deferribacterales</taxon>
        <taxon>Deferribacteraceae</taxon>
        <taxon>Deferribacter</taxon>
    </lineage>
</organism>
<evidence type="ECO:0000256" key="8">
    <source>
        <dbReference type="ARBA" id="ARBA00023012"/>
    </source>
</evidence>
<dbReference type="GO" id="GO:0000155">
    <property type="term" value="F:phosphorelay sensor kinase activity"/>
    <property type="evidence" value="ECO:0007669"/>
    <property type="project" value="InterPro"/>
</dbReference>
<dbReference type="Pfam" id="PF02518">
    <property type="entry name" value="HATPase_c"/>
    <property type="match status" value="1"/>
</dbReference>
<evidence type="ECO:0000256" key="4">
    <source>
        <dbReference type="ARBA" id="ARBA00022679"/>
    </source>
</evidence>
<sequence length="601" mass="69980">MEIINNKSILNFINNMTIPFVVSTLSGEVLYANDEAFNLFQVSREKLKEINTKDFYLNIEDRKRVIEQINKEGFLKNFKIKLRKYNGDNFDALMSASKYIGADGEEGLILTITDISEIVEKDKKLALFGKVIFNTPHFVLITDEDFNLYYKNKALSEFCAKDYFKFDELPFFDNPEELKIKIKEVLDREKYVAETVKFIKDGKKYTFAYVVFKVEYNDEYYFVFIFKDITYQITLEEELSKRGKVEVVERVLKIFSHKINDALTGMQSYITLAENETANEKIKTYLDKVYDNIDDISSMMDRMVLFIKVKEISQEMFLLDDAIREFFEEYRDILGETIELKLDLNCDCSVNLNKDIFKNIIFSMVMNSIEALESVNRKNKTIIIKTYTIQENNKDFAAIEIYDNGKGIKQEYIEKIFEPFFTTKHDKHGIGLDLAMVYGYITNNDGTILVESKENEYTKFTIKLPIRVTEKSNEEETNSADKTTKIFILDDEEVITFTVGEFLKSNGYDVVVANSLADAKKVLEELDTPFDLIISDIILNDGKGYEFVNDYIQRFGFCKIIYISGCSDIEENHLPGSEHIFIKKPFKLPELLKKVEELLES</sequence>
<dbReference type="InterPro" id="IPR004358">
    <property type="entry name" value="Sig_transdc_His_kin-like_C"/>
</dbReference>
<protein>
    <recommendedName>
        <fullName evidence="2">histidine kinase</fullName>
        <ecNumber evidence="2">2.7.13.3</ecNumber>
    </recommendedName>
</protein>
<keyword evidence="6" id="KW-0418">Kinase</keyword>
<dbReference type="InterPro" id="IPR035965">
    <property type="entry name" value="PAS-like_dom_sf"/>
</dbReference>
<dbReference type="Pfam" id="PF00989">
    <property type="entry name" value="PAS"/>
    <property type="match status" value="1"/>
</dbReference>
<evidence type="ECO:0000256" key="2">
    <source>
        <dbReference type="ARBA" id="ARBA00012438"/>
    </source>
</evidence>
<dbReference type="InterPro" id="IPR036097">
    <property type="entry name" value="HisK_dim/P_sf"/>
</dbReference>
<dbReference type="SUPFAM" id="SSF55785">
    <property type="entry name" value="PYP-like sensor domain (PAS domain)"/>
    <property type="match status" value="2"/>
</dbReference>
<dbReference type="PANTHER" id="PTHR43065">
    <property type="entry name" value="SENSOR HISTIDINE KINASE"/>
    <property type="match status" value="1"/>
</dbReference>
<keyword evidence="5" id="KW-0547">Nucleotide-binding</keyword>
<dbReference type="InterPro" id="IPR011006">
    <property type="entry name" value="CheY-like_superfamily"/>
</dbReference>
<evidence type="ECO:0000313" key="13">
    <source>
        <dbReference type="Proteomes" id="UP000001520"/>
    </source>
</evidence>
<comment type="catalytic activity">
    <reaction evidence="1">
        <text>ATP + protein L-histidine = ADP + protein N-phospho-L-histidine.</text>
        <dbReference type="EC" id="2.7.13.3"/>
    </reaction>
</comment>
<dbReference type="EC" id="2.7.13.3" evidence="2"/>
<dbReference type="OrthoDB" id="9772100at2"/>
<dbReference type="CDD" id="cd00156">
    <property type="entry name" value="REC"/>
    <property type="match status" value="1"/>
</dbReference>
<dbReference type="GO" id="GO:0005524">
    <property type="term" value="F:ATP binding"/>
    <property type="evidence" value="ECO:0007669"/>
    <property type="project" value="UniProtKB-KW"/>
</dbReference>
<evidence type="ECO:0000256" key="3">
    <source>
        <dbReference type="ARBA" id="ARBA00022553"/>
    </source>
</evidence>
<feature type="domain" description="Response regulatory" evidence="11">
    <location>
        <begin position="485"/>
        <end position="599"/>
    </location>
</feature>
<dbReference type="HOGENOM" id="CLU_453955_0_0_0"/>
<accession>D3PCZ1</accession>
<dbReference type="PANTHER" id="PTHR43065:SF46">
    <property type="entry name" value="C4-DICARBOXYLATE TRANSPORT SENSOR PROTEIN DCTB"/>
    <property type="match status" value="1"/>
</dbReference>
<feature type="modified residue" description="4-aspartylphosphate" evidence="9">
    <location>
        <position position="536"/>
    </location>
</feature>
<evidence type="ECO:0000256" key="1">
    <source>
        <dbReference type="ARBA" id="ARBA00000085"/>
    </source>
</evidence>
<dbReference type="Gene3D" id="1.10.287.130">
    <property type="match status" value="1"/>
</dbReference>
<dbReference type="InterPro" id="IPR003594">
    <property type="entry name" value="HATPase_dom"/>
</dbReference>
<evidence type="ECO:0000256" key="6">
    <source>
        <dbReference type="ARBA" id="ARBA00022777"/>
    </source>
</evidence>
<evidence type="ECO:0000256" key="7">
    <source>
        <dbReference type="ARBA" id="ARBA00022840"/>
    </source>
</evidence>
<dbReference type="EMBL" id="AP011529">
    <property type="protein sequence ID" value="BAI80464.1"/>
    <property type="molecule type" value="Genomic_DNA"/>
</dbReference>
<evidence type="ECO:0000256" key="5">
    <source>
        <dbReference type="ARBA" id="ARBA00022741"/>
    </source>
</evidence>
<dbReference type="CDD" id="cd00130">
    <property type="entry name" value="PAS"/>
    <property type="match status" value="1"/>
</dbReference>
<dbReference type="InterPro" id="IPR036890">
    <property type="entry name" value="HATPase_C_sf"/>
</dbReference>
<dbReference type="GO" id="GO:0006355">
    <property type="term" value="P:regulation of DNA-templated transcription"/>
    <property type="evidence" value="ECO:0007669"/>
    <property type="project" value="InterPro"/>
</dbReference>